<proteinExistence type="predicted"/>
<sequence length="22" mass="2358">MGNEACICARSSVHLFLFSSNA</sequence>
<reference evidence="1" key="1">
    <citation type="submission" date="2014-11" db="EMBL/GenBank/DDBJ databases">
        <authorList>
            <person name="Amaro Gonzalez C."/>
        </authorList>
    </citation>
    <scope>NUCLEOTIDE SEQUENCE</scope>
</reference>
<evidence type="ECO:0000313" key="1">
    <source>
        <dbReference type="EMBL" id="JAH57549.1"/>
    </source>
</evidence>
<accession>A0A0E9TV31</accession>
<dbReference type="AlphaFoldDB" id="A0A0E9TV31"/>
<name>A0A0E9TV31_ANGAN</name>
<reference evidence="1" key="2">
    <citation type="journal article" date="2015" name="Fish Shellfish Immunol.">
        <title>Early steps in the European eel (Anguilla anguilla)-Vibrio vulnificus interaction in the gills: Role of the RtxA13 toxin.</title>
        <authorList>
            <person name="Callol A."/>
            <person name="Pajuelo D."/>
            <person name="Ebbesson L."/>
            <person name="Teles M."/>
            <person name="MacKenzie S."/>
            <person name="Amaro C."/>
        </authorList>
    </citation>
    <scope>NUCLEOTIDE SEQUENCE</scope>
</reference>
<organism evidence="1">
    <name type="scientific">Anguilla anguilla</name>
    <name type="common">European freshwater eel</name>
    <name type="synonym">Muraena anguilla</name>
    <dbReference type="NCBI Taxonomy" id="7936"/>
    <lineage>
        <taxon>Eukaryota</taxon>
        <taxon>Metazoa</taxon>
        <taxon>Chordata</taxon>
        <taxon>Craniata</taxon>
        <taxon>Vertebrata</taxon>
        <taxon>Euteleostomi</taxon>
        <taxon>Actinopterygii</taxon>
        <taxon>Neopterygii</taxon>
        <taxon>Teleostei</taxon>
        <taxon>Anguilliformes</taxon>
        <taxon>Anguillidae</taxon>
        <taxon>Anguilla</taxon>
    </lineage>
</organism>
<dbReference type="EMBL" id="GBXM01051028">
    <property type="protein sequence ID" value="JAH57549.1"/>
    <property type="molecule type" value="Transcribed_RNA"/>
</dbReference>
<protein>
    <submittedName>
        <fullName evidence="1">Uncharacterized protein</fullName>
    </submittedName>
</protein>